<reference evidence="6 7" key="1">
    <citation type="submission" date="2018-08" db="EMBL/GenBank/DDBJ databases">
        <title>A genome reference for cultivated species of the human gut microbiota.</title>
        <authorList>
            <person name="Zou Y."/>
            <person name="Xue W."/>
            <person name="Luo G."/>
        </authorList>
    </citation>
    <scope>NUCLEOTIDE SEQUENCE [LARGE SCALE GENOMIC DNA]</scope>
    <source>
        <strain evidence="3 6">AF14-49</strain>
        <strain evidence="5 7">AF34-33</strain>
        <strain evidence="4 8">OF02-7</strain>
    </source>
</reference>
<feature type="signal peptide" evidence="1">
    <location>
        <begin position="1"/>
        <end position="19"/>
    </location>
</feature>
<evidence type="ECO:0000256" key="1">
    <source>
        <dbReference type="SAM" id="SignalP"/>
    </source>
</evidence>
<evidence type="ECO:0000313" key="4">
    <source>
        <dbReference type="EMBL" id="RGY11212.1"/>
    </source>
</evidence>
<reference evidence="2 9" key="2">
    <citation type="submission" date="2021-02" db="EMBL/GenBank/DDBJ databases">
        <title>FDA dAtabase for Regulatory Grade micrObial Sequences (FDA-ARGOS): Supporting development and validation of Infectious Disease Dx tests.</title>
        <authorList>
            <person name="Carlson P."/>
            <person name="Fischbach M."/>
            <person name="Hastie J."/>
            <person name="Bilen M."/>
            <person name="Cheng A."/>
            <person name="Tallon L."/>
            <person name="Sadzewicz L."/>
            <person name="Zhao X."/>
            <person name="Boylan J."/>
            <person name="Ott S."/>
            <person name="Bowen H."/>
            <person name="Vavikolanu K."/>
            <person name="Mehta A."/>
            <person name="Aluvathingal J."/>
            <person name="Nadendla S."/>
            <person name="Yan Y."/>
            <person name="Sichtig H."/>
        </authorList>
    </citation>
    <scope>NUCLEOTIDE SEQUENCE [LARGE SCALE GENOMIC DNA]</scope>
    <source>
        <strain evidence="2 9">FDAARGOS_1229</strain>
    </source>
</reference>
<dbReference type="Proteomes" id="UP000286063">
    <property type="component" value="Unassembled WGS sequence"/>
</dbReference>
<dbReference type="GeneID" id="93098178"/>
<keyword evidence="1" id="KW-0732">Signal</keyword>
<feature type="chain" id="PRO_5044602237" description="Calx-beta domain-containing protein" evidence="1">
    <location>
        <begin position="20"/>
        <end position="424"/>
    </location>
</feature>
<dbReference type="Proteomes" id="UP000654720">
    <property type="component" value="Chromosome"/>
</dbReference>
<evidence type="ECO:0000313" key="9">
    <source>
        <dbReference type="Proteomes" id="UP000654720"/>
    </source>
</evidence>
<dbReference type="EMBL" id="QRPV01000047">
    <property type="protein sequence ID" value="RHM38276.1"/>
    <property type="molecule type" value="Genomic_DNA"/>
</dbReference>
<evidence type="ECO:0008006" key="10">
    <source>
        <dbReference type="Google" id="ProtNLM"/>
    </source>
</evidence>
<evidence type="ECO:0000313" key="5">
    <source>
        <dbReference type="EMBL" id="RHM38276.1"/>
    </source>
</evidence>
<protein>
    <recommendedName>
        <fullName evidence="10">Calx-beta domain-containing protein</fullName>
    </recommendedName>
</protein>
<dbReference type="EMBL" id="QSCR01000058">
    <property type="protein sequence ID" value="RGY11212.1"/>
    <property type="molecule type" value="Genomic_DNA"/>
</dbReference>
<evidence type="ECO:0000313" key="8">
    <source>
        <dbReference type="Proteomes" id="UP000286063"/>
    </source>
</evidence>
<keyword evidence="9" id="KW-1185">Reference proteome</keyword>
<evidence type="ECO:0000313" key="7">
    <source>
        <dbReference type="Proteomes" id="UP000286038"/>
    </source>
</evidence>
<dbReference type="RefSeq" id="WP_027202925.1">
    <property type="nucleotide sequence ID" value="NZ_CABJDM010000047.1"/>
</dbReference>
<dbReference type="STRING" id="1121130.GCA_000519105_01256"/>
<dbReference type="AlphaFoldDB" id="A0A412WXC6"/>
<evidence type="ECO:0000313" key="6">
    <source>
        <dbReference type="Proteomes" id="UP000283589"/>
    </source>
</evidence>
<name>A0A412WXC6_9BACT</name>
<dbReference type="EMBL" id="CP069450">
    <property type="protein sequence ID" value="QRO49159.1"/>
    <property type="molecule type" value="Genomic_DNA"/>
</dbReference>
<evidence type="ECO:0000313" key="3">
    <source>
        <dbReference type="EMBL" id="RGV32257.1"/>
    </source>
</evidence>
<dbReference type="Proteomes" id="UP000286038">
    <property type="component" value="Unassembled WGS sequence"/>
</dbReference>
<dbReference type="PROSITE" id="PS51257">
    <property type="entry name" value="PROKAR_LIPOPROTEIN"/>
    <property type="match status" value="1"/>
</dbReference>
<evidence type="ECO:0000313" key="2">
    <source>
        <dbReference type="EMBL" id="QRO49159.1"/>
    </source>
</evidence>
<organism evidence="3 6">
    <name type="scientific">Butyricimonas virosa</name>
    <dbReference type="NCBI Taxonomy" id="544645"/>
    <lineage>
        <taxon>Bacteria</taxon>
        <taxon>Pseudomonadati</taxon>
        <taxon>Bacteroidota</taxon>
        <taxon>Bacteroidia</taxon>
        <taxon>Bacteroidales</taxon>
        <taxon>Odoribacteraceae</taxon>
        <taxon>Butyricimonas</taxon>
    </lineage>
</organism>
<accession>A0A412WXC6</accession>
<gene>
    <name evidence="3" type="ORF">DWW18_14380</name>
    <name evidence="5" type="ORF">DWZ68_18010</name>
    <name evidence="4" type="ORF">DXA50_19645</name>
    <name evidence="2" type="ORF">I6J59_14710</name>
</gene>
<proteinExistence type="predicted"/>
<dbReference type="OrthoDB" id="1098374at2"/>
<dbReference type="EMBL" id="QRZA01000022">
    <property type="protein sequence ID" value="RGV32257.1"/>
    <property type="molecule type" value="Genomic_DNA"/>
</dbReference>
<sequence length="424" mass="47880">MRKILFVFSLFLSLSLILACSDDDNSDPKLSFGRPIYILKAAEPLAVELIVSEPVTEEIKVPFMIDGSAVLDEDYTISAKEFVLHPGDWIDTVWVTPKENVIGQREIRLSLQEVPRYRLWNNRWAIIPVETKDIFTCSFSQTTMDLKSEVVVSMKLTVGGVDYMYKREELRVPFEIDPASTAVEGEHYEIVGGGRELIMGIQKATADVTIRFLKKEVGKDKVIIRLVEGGLFEGGTNTSVTINVNGPTLYEDFVGTWVSPTFISGDFIKGMVWGHPTDCDNLPVNNLSTDRIVFTAGATNTLNVDGVQGDLAKYLRNCEVVYIGEEPEQLWDQDAYGIKRDVVTLELSKANVNYSVTNVAERKAIVLVRLLNKGKVLEFRIVDYEPTDFLTGTYYDETHPGWGEPKEYPMRELYPLVFRFNKVE</sequence>
<dbReference type="Proteomes" id="UP000283589">
    <property type="component" value="Unassembled WGS sequence"/>
</dbReference>